<name>A0A9N9JNE8_9GLOM</name>
<keyword evidence="2" id="KW-1185">Reference proteome</keyword>
<organism evidence="1 2">
    <name type="scientific">Acaulospora morrowiae</name>
    <dbReference type="NCBI Taxonomy" id="94023"/>
    <lineage>
        <taxon>Eukaryota</taxon>
        <taxon>Fungi</taxon>
        <taxon>Fungi incertae sedis</taxon>
        <taxon>Mucoromycota</taxon>
        <taxon>Glomeromycotina</taxon>
        <taxon>Glomeromycetes</taxon>
        <taxon>Diversisporales</taxon>
        <taxon>Acaulosporaceae</taxon>
        <taxon>Acaulospora</taxon>
    </lineage>
</organism>
<accession>A0A9N9JNE8</accession>
<dbReference type="OrthoDB" id="2423025at2759"/>
<feature type="non-terminal residue" evidence="1">
    <location>
        <position position="57"/>
    </location>
</feature>
<gene>
    <name evidence="1" type="ORF">AMORRO_LOCUS17836</name>
</gene>
<sequence>ENSGNMNYMVGRAILIPKNDKVEKISNLIMNWLLGKVYIYYSADSIGLEDGNVEQPQ</sequence>
<protein>
    <submittedName>
        <fullName evidence="1">13141_t:CDS:1</fullName>
    </submittedName>
</protein>
<reference evidence="1" key="1">
    <citation type="submission" date="2021-06" db="EMBL/GenBank/DDBJ databases">
        <authorList>
            <person name="Kallberg Y."/>
            <person name="Tangrot J."/>
            <person name="Rosling A."/>
        </authorList>
    </citation>
    <scope>NUCLEOTIDE SEQUENCE</scope>
    <source>
        <strain evidence="1">CL551</strain>
    </source>
</reference>
<comment type="caution">
    <text evidence="1">The sequence shown here is derived from an EMBL/GenBank/DDBJ whole genome shotgun (WGS) entry which is preliminary data.</text>
</comment>
<dbReference type="EMBL" id="CAJVPV010057846">
    <property type="protein sequence ID" value="CAG8787276.1"/>
    <property type="molecule type" value="Genomic_DNA"/>
</dbReference>
<dbReference type="Proteomes" id="UP000789342">
    <property type="component" value="Unassembled WGS sequence"/>
</dbReference>
<evidence type="ECO:0000313" key="1">
    <source>
        <dbReference type="EMBL" id="CAG8787276.1"/>
    </source>
</evidence>
<dbReference type="AlphaFoldDB" id="A0A9N9JNE8"/>
<feature type="non-terminal residue" evidence="1">
    <location>
        <position position="1"/>
    </location>
</feature>
<proteinExistence type="predicted"/>
<evidence type="ECO:0000313" key="2">
    <source>
        <dbReference type="Proteomes" id="UP000789342"/>
    </source>
</evidence>